<feature type="compositionally biased region" description="Basic residues" evidence="1">
    <location>
        <begin position="289"/>
        <end position="298"/>
    </location>
</feature>
<keyword evidence="3" id="KW-1185">Reference proteome</keyword>
<dbReference type="GO" id="GO:0005634">
    <property type="term" value="C:nucleus"/>
    <property type="evidence" value="ECO:0007669"/>
    <property type="project" value="TreeGrafter"/>
</dbReference>
<evidence type="ECO:0000313" key="2">
    <source>
        <dbReference type="EMBL" id="GLC51089.1"/>
    </source>
</evidence>
<dbReference type="AlphaFoldDB" id="A0A9W6EZX4"/>
<reference evidence="2 3" key="1">
    <citation type="journal article" date="2023" name="Commun. Biol.">
        <title>Reorganization of the ancestral sex-determining regions during the evolution of trioecy in Pleodorina starrii.</title>
        <authorList>
            <person name="Takahashi K."/>
            <person name="Suzuki S."/>
            <person name="Kawai-Toyooka H."/>
            <person name="Yamamoto K."/>
            <person name="Hamaji T."/>
            <person name="Ootsuki R."/>
            <person name="Yamaguchi H."/>
            <person name="Kawachi M."/>
            <person name="Higashiyama T."/>
            <person name="Nozaki H."/>
        </authorList>
    </citation>
    <scope>NUCLEOTIDE SEQUENCE [LARGE SCALE GENOMIC DNA]</scope>
    <source>
        <strain evidence="2 3">NIES-4479</strain>
    </source>
</reference>
<dbReference type="Proteomes" id="UP001165080">
    <property type="component" value="Unassembled WGS sequence"/>
</dbReference>
<dbReference type="Pfam" id="PF08524">
    <property type="entry name" value="rRNA_processing"/>
    <property type="match status" value="1"/>
</dbReference>
<feature type="compositionally biased region" description="Basic and acidic residues" evidence="1">
    <location>
        <begin position="230"/>
        <end position="239"/>
    </location>
</feature>
<protein>
    <recommendedName>
        <fullName evidence="4">rRNA-processing protein FYV7</fullName>
    </recommendedName>
</protein>
<sequence length="322" mass="34750">MAPPEKKHKRPVGAGLALDKFATLGVSKFDKRKKLERIQKQKLIKHSKYRKLKQKLEAQGILSGVPVKDSVAELEALDADAPLGSGDGSEGADDGVEHEERIKSHARTGPSSKPQPPAQEGPPRRMQAVAPAAAIPNANRNQQGTAGSAAAFHEQRSGDRKRSREDSDDAGPGEGPGRRQAPVRKGGEQYEGRRDQGDAGQGPGGRSSGKQRAGEGTSGGRVSSGGVGRESSRGGDKGDGSGGKMLSRLQRLAQKVAEEKAEKQKAKEQAMKEREERMKKVAAVEKARKEQKHLHFKRTATGQPLMRYRMEKLLSQIQKTVQ</sequence>
<feature type="compositionally biased region" description="Low complexity" evidence="1">
    <location>
        <begin position="124"/>
        <end position="143"/>
    </location>
</feature>
<feature type="compositionally biased region" description="Basic and acidic residues" evidence="1">
    <location>
        <begin position="256"/>
        <end position="277"/>
    </location>
</feature>
<dbReference type="EMBL" id="BRXU01000004">
    <property type="protein sequence ID" value="GLC51089.1"/>
    <property type="molecule type" value="Genomic_DNA"/>
</dbReference>
<feature type="region of interest" description="Disordered" evidence="1">
    <location>
        <begin position="76"/>
        <end position="277"/>
    </location>
</feature>
<gene>
    <name evidence="2" type="primary">PLEST009885</name>
    <name evidence="2" type="ORF">PLESTB_000464800</name>
</gene>
<feature type="region of interest" description="Disordered" evidence="1">
    <location>
        <begin position="284"/>
        <end position="303"/>
    </location>
</feature>
<evidence type="ECO:0000256" key="1">
    <source>
        <dbReference type="SAM" id="MobiDB-lite"/>
    </source>
</evidence>
<evidence type="ECO:0000313" key="3">
    <source>
        <dbReference type="Proteomes" id="UP001165080"/>
    </source>
</evidence>
<feature type="compositionally biased region" description="Basic and acidic residues" evidence="1">
    <location>
        <begin position="153"/>
        <end position="165"/>
    </location>
</feature>
<feature type="compositionally biased region" description="Gly residues" evidence="1">
    <location>
        <begin position="216"/>
        <end position="228"/>
    </location>
</feature>
<dbReference type="PANTHER" id="PTHR15657:SF1">
    <property type="entry name" value="THYROID TRANSCRIPTION FACTOR 1-ASSOCIATED PROTEIN 26"/>
    <property type="match status" value="1"/>
</dbReference>
<feature type="compositionally biased region" description="Basic and acidic residues" evidence="1">
    <location>
        <begin position="185"/>
        <end position="197"/>
    </location>
</feature>
<dbReference type="InterPro" id="IPR013730">
    <property type="entry name" value="Fyv7/TAP26"/>
</dbReference>
<evidence type="ECO:0008006" key="4">
    <source>
        <dbReference type="Google" id="ProtNLM"/>
    </source>
</evidence>
<organism evidence="2 3">
    <name type="scientific">Pleodorina starrii</name>
    <dbReference type="NCBI Taxonomy" id="330485"/>
    <lineage>
        <taxon>Eukaryota</taxon>
        <taxon>Viridiplantae</taxon>
        <taxon>Chlorophyta</taxon>
        <taxon>core chlorophytes</taxon>
        <taxon>Chlorophyceae</taxon>
        <taxon>CS clade</taxon>
        <taxon>Chlamydomonadales</taxon>
        <taxon>Volvocaceae</taxon>
        <taxon>Pleodorina</taxon>
    </lineage>
</organism>
<name>A0A9W6EZX4_9CHLO</name>
<dbReference type="OrthoDB" id="551075at2759"/>
<comment type="caution">
    <text evidence="2">The sequence shown here is derived from an EMBL/GenBank/DDBJ whole genome shotgun (WGS) entry which is preliminary data.</text>
</comment>
<dbReference type="PANTHER" id="PTHR15657">
    <property type="entry name" value="THYROID TRANSCRIPTION FACTOR 1-ASSOCIATED PROTEIN 26"/>
    <property type="match status" value="1"/>
</dbReference>
<proteinExistence type="predicted"/>
<accession>A0A9W6EZX4</accession>